<accession>A0AAN8FPY3</accession>
<sequence length="215" mass="24565">MTELTDNLDVLVKRRIHVSFMQGRDIEAESSSVFHVQTSNPKIQCTGCNKPHRFGECNRYRARQEKINRLWQLDACHICFSKRHRTYECRKPKCFRCGGPHNLYCVIFTNSIADISEVGEAISEDTLPLRTESLAYKPPTFGSHSINQPGATNLTVQFTGGAPNFHQEDIPLIRETKDHIKSYQLSRFPKCPRHSSEITELISFTTEEPSHNASL</sequence>
<dbReference type="AlphaFoldDB" id="A0AAN8FPY3"/>
<evidence type="ECO:0000313" key="1">
    <source>
        <dbReference type="EMBL" id="KAK5980000.1"/>
    </source>
</evidence>
<protein>
    <submittedName>
        <fullName evidence="1">Uncharacterized protein</fullName>
    </submittedName>
</protein>
<comment type="caution">
    <text evidence="1">The sequence shown here is derived from an EMBL/GenBank/DDBJ whole genome shotgun (WGS) entry which is preliminary data.</text>
</comment>
<keyword evidence="2" id="KW-1185">Reference proteome</keyword>
<evidence type="ECO:0000313" key="2">
    <source>
        <dbReference type="Proteomes" id="UP001331761"/>
    </source>
</evidence>
<dbReference type="Proteomes" id="UP001331761">
    <property type="component" value="Unassembled WGS sequence"/>
</dbReference>
<organism evidence="1 2">
    <name type="scientific">Trichostrongylus colubriformis</name>
    <name type="common">Black scour worm</name>
    <dbReference type="NCBI Taxonomy" id="6319"/>
    <lineage>
        <taxon>Eukaryota</taxon>
        <taxon>Metazoa</taxon>
        <taxon>Ecdysozoa</taxon>
        <taxon>Nematoda</taxon>
        <taxon>Chromadorea</taxon>
        <taxon>Rhabditida</taxon>
        <taxon>Rhabditina</taxon>
        <taxon>Rhabditomorpha</taxon>
        <taxon>Strongyloidea</taxon>
        <taxon>Trichostrongylidae</taxon>
        <taxon>Trichostrongylus</taxon>
    </lineage>
</organism>
<reference evidence="1 2" key="1">
    <citation type="submission" date="2019-10" db="EMBL/GenBank/DDBJ databases">
        <title>Assembly and Annotation for the nematode Trichostrongylus colubriformis.</title>
        <authorList>
            <person name="Martin J."/>
        </authorList>
    </citation>
    <scope>NUCLEOTIDE SEQUENCE [LARGE SCALE GENOMIC DNA]</scope>
    <source>
        <strain evidence="1">G859</strain>
        <tissue evidence="1">Whole worm</tissue>
    </source>
</reference>
<name>A0AAN8FPY3_TRICO</name>
<gene>
    <name evidence="1" type="ORF">GCK32_000101</name>
</gene>
<dbReference type="EMBL" id="WIXE01007861">
    <property type="protein sequence ID" value="KAK5980000.1"/>
    <property type="molecule type" value="Genomic_DNA"/>
</dbReference>
<proteinExistence type="predicted"/>